<evidence type="ECO:0000313" key="12">
    <source>
        <dbReference type="Proteomes" id="UP000813462"/>
    </source>
</evidence>
<evidence type="ECO:0000256" key="1">
    <source>
        <dbReference type="ARBA" id="ARBA00001971"/>
    </source>
</evidence>
<sequence length="250" mass="27510">MAIIGNLPLLQGPQPPHITFGNLVDKYRPNLHHQVSNWEMAKVCLTTNDKVFFNPPKLVAPDLMGNNYAMFRFSLYGSYWRQMRNIATFEVLSHHRIDMLGHIRESDTDGFKPPPLPPTSKLRFKTDGFKPSRLPAPAAASKLRGLTSTASAVNFVKNPAPVPSSKLTGLTLSPHLLLIFFQNPAPVPSSKLTGLTLSQHLLLIFFPEPNTSCCLAASKITGLTLTGLTALLLNFIQLILSRDDTLAAVM</sequence>
<evidence type="ECO:0000256" key="2">
    <source>
        <dbReference type="ARBA" id="ARBA00004370"/>
    </source>
</evidence>
<comment type="caution">
    <text evidence="11">The sequence shown here is derived from an EMBL/GenBank/DDBJ whole genome shotgun (WGS) entry which is preliminary data.</text>
</comment>
<dbReference type="GO" id="GO:0005506">
    <property type="term" value="F:iron ion binding"/>
    <property type="evidence" value="ECO:0007669"/>
    <property type="project" value="InterPro"/>
</dbReference>
<evidence type="ECO:0000256" key="3">
    <source>
        <dbReference type="ARBA" id="ARBA00022617"/>
    </source>
</evidence>
<keyword evidence="3" id="KW-0349">Heme</keyword>
<organism evidence="11 12">
    <name type="scientific">Ziziphus jujuba var. spinosa</name>
    <dbReference type="NCBI Taxonomy" id="714518"/>
    <lineage>
        <taxon>Eukaryota</taxon>
        <taxon>Viridiplantae</taxon>
        <taxon>Streptophyta</taxon>
        <taxon>Embryophyta</taxon>
        <taxon>Tracheophyta</taxon>
        <taxon>Spermatophyta</taxon>
        <taxon>Magnoliopsida</taxon>
        <taxon>eudicotyledons</taxon>
        <taxon>Gunneridae</taxon>
        <taxon>Pentapetalae</taxon>
        <taxon>rosids</taxon>
        <taxon>fabids</taxon>
        <taxon>Rosales</taxon>
        <taxon>Rhamnaceae</taxon>
        <taxon>Paliureae</taxon>
        <taxon>Ziziphus</taxon>
    </lineage>
</organism>
<dbReference type="InterPro" id="IPR036396">
    <property type="entry name" value="Cyt_P450_sf"/>
</dbReference>
<dbReference type="GO" id="GO:0016705">
    <property type="term" value="F:oxidoreductase activity, acting on paired donors, with incorporation or reduction of molecular oxygen"/>
    <property type="evidence" value="ECO:0007669"/>
    <property type="project" value="InterPro"/>
</dbReference>
<gene>
    <name evidence="11" type="ORF">FEM48_ZijujUnG0075800</name>
</gene>
<evidence type="ECO:0000256" key="7">
    <source>
        <dbReference type="ARBA" id="ARBA00023002"/>
    </source>
</evidence>
<dbReference type="AlphaFoldDB" id="A0A978U8S5"/>
<evidence type="ECO:0000256" key="10">
    <source>
        <dbReference type="ARBA" id="ARBA00023136"/>
    </source>
</evidence>
<evidence type="ECO:0000256" key="8">
    <source>
        <dbReference type="ARBA" id="ARBA00023004"/>
    </source>
</evidence>
<dbReference type="InterPro" id="IPR050651">
    <property type="entry name" value="Plant_Cytochrome_P450_Monoox"/>
</dbReference>
<name>A0A978U8S5_ZIZJJ</name>
<proteinExistence type="predicted"/>
<dbReference type="PANTHER" id="PTHR47947:SF26">
    <property type="entry name" value="CYTOCHROME P450"/>
    <property type="match status" value="1"/>
</dbReference>
<keyword evidence="7" id="KW-0560">Oxidoreductase</keyword>
<evidence type="ECO:0000256" key="6">
    <source>
        <dbReference type="ARBA" id="ARBA00022989"/>
    </source>
</evidence>
<keyword evidence="10" id="KW-0472">Membrane</keyword>
<evidence type="ECO:0000256" key="4">
    <source>
        <dbReference type="ARBA" id="ARBA00022692"/>
    </source>
</evidence>
<dbReference type="Gene3D" id="1.20.930.50">
    <property type="match status" value="1"/>
</dbReference>
<comment type="subcellular location">
    <subcellularLocation>
        <location evidence="2">Membrane</location>
    </subcellularLocation>
</comment>
<keyword evidence="8" id="KW-0408">Iron</keyword>
<evidence type="ECO:0000313" key="11">
    <source>
        <dbReference type="EMBL" id="KAH7510873.1"/>
    </source>
</evidence>
<dbReference type="GO" id="GO:0004497">
    <property type="term" value="F:monooxygenase activity"/>
    <property type="evidence" value="ECO:0007669"/>
    <property type="project" value="UniProtKB-KW"/>
</dbReference>
<dbReference type="PANTHER" id="PTHR47947">
    <property type="entry name" value="CYTOCHROME P450 82C3-RELATED"/>
    <property type="match status" value="1"/>
</dbReference>
<reference evidence="11" key="1">
    <citation type="journal article" date="2021" name="Front. Plant Sci.">
        <title>Chromosome-Scale Genome Assembly for Chinese Sour Jujube and Insights Into Its Genome Evolution and Domestication Signature.</title>
        <authorList>
            <person name="Shen L.-Y."/>
            <person name="Luo H."/>
            <person name="Wang X.-L."/>
            <person name="Wang X.-M."/>
            <person name="Qiu X.-J."/>
            <person name="Liu H."/>
            <person name="Zhou S.-S."/>
            <person name="Jia K.-H."/>
            <person name="Nie S."/>
            <person name="Bao Y.-T."/>
            <person name="Zhang R.-G."/>
            <person name="Yun Q.-Z."/>
            <person name="Chai Y.-H."/>
            <person name="Lu J.-Y."/>
            <person name="Li Y."/>
            <person name="Zhao S.-W."/>
            <person name="Mao J.-F."/>
            <person name="Jia S.-G."/>
            <person name="Mao Y.-M."/>
        </authorList>
    </citation>
    <scope>NUCLEOTIDE SEQUENCE</scope>
    <source>
        <strain evidence="11">AT0</strain>
        <tissue evidence="11">Leaf</tissue>
    </source>
</reference>
<dbReference type="SUPFAM" id="SSF48264">
    <property type="entry name" value="Cytochrome P450"/>
    <property type="match status" value="1"/>
</dbReference>
<keyword evidence="9" id="KW-0503">Monooxygenase</keyword>
<dbReference type="Proteomes" id="UP000813462">
    <property type="component" value="Unassembled WGS sequence"/>
</dbReference>
<protein>
    <submittedName>
        <fullName evidence="11">Uncharacterized protein</fullName>
    </submittedName>
</protein>
<keyword evidence="5" id="KW-0479">Metal-binding</keyword>
<comment type="cofactor">
    <cofactor evidence="1">
        <name>heme</name>
        <dbReference type="ChEBI" id="CHEBI:30413"/>
    </cofactor>
</comment>
<evidence type="ECO:0000256" key="9">
    <source>
        <dbReference type="ARBA" id="ARBA00023033"/>
    </source>
</evidence>
<keyword evidence="4" id="KW-0812">Transmembrane</keyword>
<dbReference type="EMBL" id="JAEACU010000290">
    <property type="protein sequence ID" value="KAH7510873.1"/>
    <property type="molecule type" value="Genomic_DNA"/>
</dbReference>
<keyword evidence="6" id="KW-1133">Transmembrane helix</keyword>
<accession>A0A978U8S5</accession>
<dbReference type="GO" id="GO:0016020">
    <property type="term" value="C:membrane"/>
    <property type="evidence" value="ECO:0007669"/>
    <property type="project" value="UniProtKB-SubCell"/>
</dbReference>
<dbReference type="GO" id="GO:0020037">
    <property type="term" value="F:heme binding"/>
    <property type="evidence" value="ECO:0007669"/>
    <property type="project" value="InterPro"/>
</dbReference>
<evidence type="ECO:0000256" key="5">
    <source>
        <dbReference type="ARBA" id="ARBA00022723"/>
    </source>
</evidence>